<evidence type="ECO:0000313" key="2">
    <source>
        <dbReference type="EMBL" id="MFD1052478.1"/>
    </source>
</evidence>
<dbReference type="EMBL" id="JBHTIS010004455">
    <property type="protein sequence ID" value="MFD1052478.1"/>
    <property type="molecule type" value="Genomic_DNA"/>
</dbReference>
<dbReference type="InterPro" id="IPR036396">
    <property type="entry name" value="Cyt_P450_sf"/>
</dbReference>
<dbReference type="Proteomes" id="UP001597045">
    <property type="component" value="Unassembled WGS sequence"/>
</dbReference>
<dbReference type="InterPro" id="IPR002397">
    <property type="entry name" value="Cyt_P450_B"/>
</dbReference>
<sequence>MDPPEHTRYRKLLTGQFSVPRMRQLEPRIGRIVDDHLDSLVQQGKPADLVTGFALPVPSLVICELLGVDYADRGRFQSYAQTLFSTLVSPQDKNTARLGLVTYLRELIQRKRATPDDALISGLTAELDDEELANVALLLL</sequence>
<comment type="similarity">
    <text evidence="1">Belongs to the cytochrome P450 family.</text>
</comment>
<dbReference type="SUPFAM" id="SSF48264">
    <property type="entry name" value="Cytochrome P450"/>
    <property type="match status" value="1"/>
</dbReference>
<dbReference type="Gene3D" id="1.10.630.10">
    <property type="entry name" value="Cytochrome P450"/>
    <property type="match status" value="1"/>
</dbReference>
<proteinExistence type="inferred from homology"/>
<comment type="caution">
    <text evidence="2">The sequence shown here is derived from an EMBL/GenBank/DDBJ whole genome shotgun (WGS) entry which is preliminary data.</text>
</comment>
<evidence type="ECO:0000256" key="1">
    <source>
        <dbReference type="ARBA" id="ARBA00010617"/>
    </source>
</evidence>
<evidence type="ECO:0000313" key="3">
    <source>
        <dbReference type="Proteomes" id="UP001597045"/>
    </source>
</evidence>
<gene>
    <name evidence="2" type="ORF">ACFQ1S_46270</name>
</gene>
<protein>
    <submittedName>
        <fullName evidence="2">Cytochrome P450</fullName>
    </submittedName>
</protein>
<dbReference type="PANTHER" id="PTHR46696">
    <property type="entry name" value="P450, PUTATIVE (EUROFUNG)-RELATED"/>
    <property type="match status" value="1"/>
</dbReference>
<feature type="non-terminal residue" evidence="2">
    <location>
        <position position="140"/>
    </location>
</feature>
<dbReference type="PRINTS" id="PR00359">
    <property type="entry name" value="BP450"/>
</dbReference>
<dbReference type="PANTHER" id="PTHR46696:SF1">
    <property type="entry name" value="CYTOCHROME P450 YJIB-RELATED"/>
    <property type="match status" value="1"/>
</dbReference>
<name>A0ABW3MP73_9PSEU</name>
<reference evidence="3" key="1">
    <citation type="journal article" date="2019" name="Int. J. Syst. Evol. Microbiol.">
        <title>The Global Catalogue of Microorganisms (GCM) 10K type strain sequencing project: providing services to taxonomists for standard genome sequencing and annotation.</title>
        <authorList>
            <consortium name="The Broad Institute Genomics Platform"/>
            <consortium name="The Broad Institute Genome Sequencing Center for Infectious Disease"/>
            <person name="Wu L."/>
            <person name="Ma J."/>
        </authorList>
    </citation>
    <scope>NUCLEOTIDE SEQUENCE [LARGE SCALE GENOMIC DNA]</scope>
    <source>
        <strain evidence="3">JCM 31486</strain>
    </source>
</reference>
<keyword evidence="3" id="KW-1185">Reference proteome</keyword>
<organism evidence="2 3">
    <name type="scientific">Kibdelosporangium lantanae</name>
    <dbReference type="NCBI Taxonomy" id="1497396"/>
    <lineage>
        <taxon>Bacteria</taxon>
        <taxon>Bacillati</taxon>
        <taxon>Actinomycetota</taxon>
        <taxon>Actinomycetes</taxon>
        <taxon>Pseudonocardiales</taxon>
        <taxon>Pseudonocardiaceae</taxon>
        <taxon>Kibdelosporangium</taxon>
    </lineage>
</organism>
<accession>A0ABW3MP73</accession>